<feature type="compositionally biased region" description="Basic residues" evidence="1">
    <location>
        <begin position="254"/>
        <end position="271"/>
    </location>
</feature>
<feature type="compositionally biased region" description="Basic residues" evidence="1">
    <location>
        <begin position="168"/>
        <end position="177"/>
    </location>
</feature>
<dbReference type="EnsemblPlants" id="OB06G29810.1">
    <property type="protein sequence ID" value="OB06G29810.1"/>
    <property type="gene ID" value="OB06G29810"/>
</dbReference>
<reference evidence="2" key="2">
    <citation type="submission" date="2013-04" db="UniProtKB">
        <authorList>
            <consortium name="EnsemblPlants"/>
        </authorList>
    </citation>
    <scope>IDENTIFICATION</scope>
</reference>
<feature type="region of interest" description="Disordered" evidence="1">
    <location>
        <begin position="355"/>
        <end position="380"/>
    </location>
</feature>
<proteinExistence type="predicted"/>
<feature type="compositionally biased region" description="Basic and acidic residues" evidence="1">
    <location>
        <begin position="238"/>
        <end position="253"/>
    </location>
</feature>
<dbReference type="Proteomes" id="UP000006038">
    <property type="component" value="Chromosome 6"/>
</dbReference>
<protein>
    <submittedName>
        <fullName evidence="2">Uncharacterized protein</fullName>
    </submittedName>
</protein>
<organism evidence="2">
    <name type="scientific">Oryza brachyantha</name>
    <name type="common">malo sina</name>
    <dbReference type="NCBI Taxonomy" id="4533"/>
    <lineage>
        <taxon>Eukaryota</taxon>
        <taxon>Viridiplantae</taxon>
        <taxon>Streptophyta</taxon>
        <taxon>Embryophyta</taxon>
        <taxon>Tracheophyta</taxon>
        <taxon>Spermatophyta</taxon>
        <taxon>Magnoliopsida</taxon>
        <taxon>Liliopsida</taxon>
        <taxon>Poales</taxon>
        <taxon>Poaceae</taxon>
        <taxon>BOP clade</taxon>
        <taxon>Oryzoideae</taxon>
        <taxon>Oryzeae</taxon>
        <taxon>Oryzinae</taxon>
        <taxon>Oryza</taxon>
    </lineage>
</organism>
<dbReference type="Gramene" id="OB06G29810.1">
    <property type="protein sequence ID" value="OB06G29810.1"/>
    <property type="gene ID" value="OB06G29810"/>
</dbReference>
<reference evidence="2" key="1">
    <citation type="journal article" date="2013" name="Nat. Commun.">
        <title>Whole-genome sequencing of Oryza brachyantha reveals mechanisms underlying Oryza genome evolution.</title>
        <authorList>
            <person name="Chen J."/>
            <person name="Huang Q."/>
            <person name="Gao D."/>
            <person name="Wang J."/>
            <person name="Lang Y."/>
            <person name="Liu T."/>
            <person name="Li B."/>
            <person name="Bai Z."/>
            <person name="Luis Goicoechea J."/>
            <person name="Liang C."/>
            <person name="Chen C."/>
            <person name="Zhang W."/>
            <person name="Sun S."/>
            <person name="Liao Y."/>
            <person name="Zhang X."/>
            <person name="Yang L."/>
            <person name="Song C."/>
            <person name="Wang M."/>
            <person name="Shi J."/>
            <person name="Liu G."/>
            <person name="Liu J."/>
            <person name="Zhou H."/>
            <person name="Zhou W."/>
            <person name="Yu Q."/>
            <person name="An N."/>
            <person name="Chen Y."/>
            <person name="Cai Q."/>
            <person name="Wang B."/>
            <person name="Liu B."/>
            <person name="Min J."/>
            <person name="Huang Y."/>
            <person name="Wu H."/>
            <person name="Li Z."/>
            <person name="Zhang Y."/>
            <person name="Yin Y."/>
            <person name="Song W."/>
            <person name="Jiang J."/>
            <person name="Jackson S.A."/>
            <person name="Wing R.A."/>
            <person name="Wang J."/>
            <person name="Chen M."/>
        </authorList>
    </citation>
    <scope>NUCLEOTIDE SEQUENCE [LARGE SCALE GENOMIC DNA]</scope>
    <source>
        <strain evidence="2">cv. IRGC 101232</strain>
    </source>
</reference>
<accession>J3MG37</accession>
<evidence type="ECO:0000313" key="3">
    <source>
        <dbReference type="Proteomes" id="UP000006038"/>
    </source>
</evidence>
<sequence>MYSVMMQYTGGFLHAAMNCMPQHPYEQLWCKLSTVAGEERRRTDRSIYACDLDDVGVVEAGEEGDLGVELVLEDGAAGLVALRDADHLDGDGALLVDAAVDAAVGAGGELVADEELGQVGHPLLPPPAVPARRPALAGGPHGRVQQHRPRLHAVPPLLLHVVRVRRPRVLPGRRRRPREQAPPARPAQAPPRRRLCRPCGWSLFAGSPSTSGKHPWPPRRRQRRSCRRRLVRLPARPRQPEARKHGADQETHNTSRHSMPKAAGRHPRRRRGDTPPAGRRAARIACSPDHHHHAGINRSIDRYRRLNPKQSITTPTRSLEPHPPTLPYQIHHGCHSPISRSSSSCFLWLGTQMARKRKKREKKSTQRKEMLLPPPPPLLW</sequence>
<dbReference type="HOGENOM" id="CLU_728399_0_0_1"/>
<keyword evidence="3" id="KW-1185">Reference proteome</keyword>
<evidence type="ECO:0000313" key="2">
    <source>
        <dbReference type="EnsemblPlants" id="OB06G29810.1"/>
    </source>
</evidence>
<feature type="compositionally biased region" description="Basic residues" evidence="1">
    <location>
        <begin position="216"/>
        <end position="231"/>
    </location>
</feature>
<evidence type="ECO:0000256" key="1">
    <source>
        <dbReference type="SAM" id="MobiDB-lite"/>
    </source>
</evidence>
<dbReference type="AlphaFoldDB" id="J3MG37"/>
<name>J3MG37_ORYBR</name>
<feature type="region of interest" description="Disordered" evidence="1">
    <location>
        <begin position="168"/>
        <end position="305"/>
    </location>
</feature>